<reference evidence="1" key="1">
    <citation type="submission" date="2020-05" db="EMBL/GenBank/DDBJ databases">
        <authorList>
            <person name="Chiriac C."/>
            <person name="Salcher M."/>
            <person name="Ghai R."/>
            <person name="Kavagutti S V."/>
        </authorList>
    </citation>
    <scope>NUCLEOTIDE SEQUENCE</scope>
</reference>
<protein>
    <submittedName>
        <fullName evidence="1">Uncharacterized protein</fullName>
    </submittedName>
</protein>
<gene>
    <name evidence="1" type="ORF">UFOVP760_164</name>
</gene>
<name>A0A6J7X5X1_9CAUD</name>
<proteinExistence type="predicted"/>
<sequence length="103" mass="11834">MKTLANKVKSLFNKNKKPHPGYIYAVTKGALLGELLVYIEDVKDDHSFLSLPDMKNRVISHEKFVIGISECILEVVERLPKYVYATCKLQHKKNKVDSKRSED</sequence>
<accession>A0A6J7X5X1</accession>
<organism evidence="1">
    <name type="scientific">uncultured Caudovirales phage</name>
    <dbReference type="NCBI Taxonomy" id="2100421"/>
    <lineage>
        <taxon>Viruses</taxon>
        <taxon>Duplodnaviria</taxon>
        <taxon>Heunggongvirae</taxon>
        <taxon>Uroviricota</taxon>
        <taxon>Caudoviricetes</taxon>
        <taxon>Peduoviridae</taxon>
        <taxon>Maltschvirus</taxon>
        <taxon>Maltschvirus maltsch</taxon>
    </lineage>
</organism>
<evidence type="ECO:0000313" key="1">
    <source>
        <dbReference type="EMBL" id="CAB5226388.1"/>
    </source>
</evidence>
<dbReference type="EMBL" id="LR798360">
    <property type="protein sequence ID" value="CAB5226388.1"/>
    <property type="molecule type" value="Genomic_DNA"/>
</dbReference>